<keyword evidence="3 7" id="KW-0547">Nucleotide-binding</keyword>
<evidence type="ECO:0000313" key="10">
    <source>
        <dbReference type="Proteomes" id="UP000292859"/>
    </source>
</evidence>
<dbReference type="RefSeq" id="WP_089388810.1">
    <property type="nucleotide sequence ID" value="NZ_FZNM01000011.1"/>
</dbReference>
<organism evidence="9 10">
    <name type="scientific">Paracoccus sediminis</name>
    <dbReference type="NCBI Taxonomy" id="1214787"/>
    <lineage>
        <taxon>Bacteria</taxon>
        <taxon>Pseudomonadati</taxon>
        <taxon>Pseudomonadota</taxon>
        <taxon>Alphaproteobacteria</taxon>
        <taxon>Rhodobacterales</taxon>
        <taxon>Paracoccaceae</taxon>
        <taxon>Paracoccus</taxon>
    </lineage>
</organism>
<keyword evidence="2 7" id="KW-0808">Transferase</keyword>
<evidence type="ECO:0000256" key="3">
    <source>
        <dbReference type="ARBA" id="ARBA00022741"/>
    </source>
</evidence>
<feature type="binding site" evidence="7">
    <location>
        <position position="164"/>
    </location>
    <ligand>
        <name>substrate</name>
    </ligand>
</feature>
<evidence type="ECO:0000313" key="9">
    <source>
        <dbReference type="EMBL" id="TBN48184.1"/>
    </source>
</evidence>
<evidence type="ECO:0000256" key="6">
    <source>
        <dbReference type="ARBA" id="ARBA00023141"/>
    </source>
</evidence>
<protein>
    <recommendedName>
        <fullName evidence="7">Shikimate kinase</fullName>
        <shortName evidence="7">SK</shortName>
        <ecNumber evidence="7">2.7.1.71</ecNumber>
    </recommendedName>
</protein>
<dbReference type="NCBIfam" id="NF010552">
    <property type="entry name" value="PRK13946.1"/>
    <property type="match status" value="1"/>
</dbReference>
<dbReference type="InterPro" id="IPR031322">
    <property type="entry name" value="Shikimate/glucono_kinase"/>
</dbReference>
<keyword evidence="1 7" id="KW-0028">Amino-acid biosynthesis</keyword>
<comment type="subcellular location">
    <subcellularLocation>
        <location evidence="7">Cytoplasm</location>
    </subcellularLocation>
</comment>
<dbReference type="GO" id="GO:0004765">
    <property type="term" value="F:shikimate kinase activity"/>
    <property type="evidence" value="ECO:0007669"/>
    <property type="project" value="UniProtKB-EC"/>
</dbReference>
<feature type="binding site" evidence="7">
    <location>
        <position position="145"/>
    </location>
    <ligand>
        <name>ATP</name>
        <dbReference type="ChEBI" id="CHEBI:30616"/>
    </ligand>
</feature>
<comment type="pathway">
    <text evidence="7">Metabolic intermediate biosynthesis; chorismate biosynthesis; chorismate from D-erythrose 4-phosphate and phosphoenolpyruvate: step 5/7.</text>
</comment>
<feature type="binding site" evidence="7">
    <location>
        <position position="85"/>
    </location>
    <ligand>
        <name>substrate</name>
    </ligand>
</feature>
<dbReference type="CDD" id="cd00464">
    <property type="entry name" value="SK"/>
    <property type="match status" value="1"/>
</dbReference>
<feature type="binding site" evidence="7">
    <location>
        <position position="61"/>
    </location>
    <ligand>
        <name>substrate</name>
    </ligand>
</feature>
<comment type="similarity">
    <text evidence="7">Belongs to the shikimate kinase family.</text>
</comment>
<dbReference type="Pfam" id="PF01202">
    <property type="entry name" value="SKI"/>
    <property type="match status" value="1"/>
</dbReference>
<evidence type="ECO:0000256" key="5">
    <source>
        <dbReference type="ARBA" id="ARBA00022840"/>
    </source>
</evidence>
<reference evidence="9 10" key="1">
    <citation type="submission" date="2019-02" db="EMBL/GenBank/DDBJ databases">
        <authorList>
            <person name="Zhang G."/>
        </authorList>
    </citation>
    <scope>NUCLEOTIDE SEQUENCE [LARGE SCALE GENOMIC DNA]</scope>
    <source>
        <strain evidence="9 10">CMB17</strain>
    </source>
</reference>
<dbReference type="Gene3D" id="3.40.50.300">
    <property type="entry name" value="P-loop containing nucleotide triphosphate hydrolases"/>
    <property type="match status" value="1"/>
</dbReference>
<dbReference type="EMBL" id="SIRL01000011">
    <property type="protein sequence ID" value="TBN48184.1"/>
    <property type="molecule type" value="Genomic_DNA"/>
</dbReference>
<sequence>MAFSERSRHSVGPGNRARKQETDMRQRLRRHIVLIGMMGAGKTALGSELARRLHVPFTDSDVEIETAAAMSISEIFARDGEAFFRDREAQVIARILRDSPRVISTGGGAWMQDRNRAAIKAAALSVWLSCDLDTLWHRVRQRSTRPLLQTADPKGTLARLLAERDPVYALAELTFPARSGDSVDAATTRLMDVIRTADSTLLTETP</sequence>
<dbReference type="Proteomes" id="UP000292859">
    <property type="component" value="Unassembled WGS sequence"/>
</dbReference>
<dbReference type="PANTHER" id="PTHR21087:SF16">
    <property type="entry name" value="SHIKIMATE KINASE 1, CHLOROPLASTIC"/>
    <property type="match status" value="1"/>
</dbReference>
<accession>A0ABY1YFY0</accession>
<dbReference type="InterPro" id="IPR027417">
    <property type="entry name" value="P-loop_NTPase"/>
</dbReference>
<dbReference type="HAMAP" id="MF_00109">
    <property type="entry name" value="Shikimate_kinase"/>
    <property type="match status" value="1"/>
</dbReference>
<evidence type="ECO:0000256" key="2">
    <source>
        <dbReference type="ARBA" id="ARBA00022679"/>
    </source>
</evidence>
<comment type="function">
    <text evidence="7">Catalyzes the specific phosphorylation of the 3-hydroxyl group of shikimic acid using ATP as a cosubstrate.</text>
</comment>
<comment type="caution">
    <text evidence="7">Lacks conserved residue(s) required for the propagation of feature annotation.</text>
</comment>
<feature type="binding site" evidence="7">
    <location>
        <position position="43"/>
    </location>
    <ligand>
        <name>Mg(2+)</name>
        <dbReference type="ChEBI" id="CHEBI:18420"/>
    </ligand>
</feature>
<feature type="binding site" evidence="7">
    <location>
        <position position="107"/>
    </location>
    <ligand>
        <name>substrate</name>
    </ligand>
</feature>
<keyword evidence="4 7" id="KW-0418">Kinase</keyword>
<comment type="catalytic activity">
    <reaction evidence="7">
        <text>shikimate + ATP = 3-phosphoshikimate + ADP + H(+)</text>
        <dbReference type="Rhea" id="RHEA:13121"/>
        <dbReference type="ChEBI" id="CHEBI:15378"/>
        <dbReference type="ChEBI" id="CHEBI:30616"/>
        <dbReference type="ChEBI" id="CHEBI:36208"/>
        <dbReference type="ChEBI" id="CHEBI:145989"/>
        <dbReference type="ChEBI" id="CHEBI:456216"/>
        <dbReference type="EC" id="2.7.1.71"/>
    </reaction>
</comment>
<evidence type="ECO:0000256" key="1">
    <source>
        <dbReference type="ARBA" id="ARBA00022605"/>
    </source>
</evidence>
<dbReference type="EC" id="2.7.1.71" evidence="7"/>
<feature type="region of interest" description="Disordered" evidence="8">
    <location>
        <begin position="1"/>
        <end position="23"/>
    </location>
</feature>
<keyword evidence="6 7" id="KW-0057">Aromatic amino acid biosynthesis</keyword>
<comment type="caution">
    <text evidence="9">The sequence shown here is derived from an EMBL/GenBank/DDBJ whole genome shotgun (WGS) entry which is preliminary data.</text>
</comment>
<name>A0ABY1YFY0_9RHOB</name>
<keyword evidence="7" id="KW-0460">Magnesium</keyword>
<keyword evidence="7" id="KW-0963">Cytoplasm</keyword>
<proteinExistence type="inferred from homology"/>
<keyword evidence="7" id="KW-0479">Metal-binding</keyword>
<keyword evidence="5 7" id="KW-0067">ATP-binding</keyword>
<dbReference type="PANTHER" id="PTHR21087">
    <property type="entry name" value="SHIKIMATE KINASE"/>
    <property type="match status" value="1"/>
</dbReference>
<feature type="binding site" evidence="7">
    <location>
        <begin position="39"/>
        <end position="44"/>
    </location>
    <ligand>
        <name>ATP</name>
        <dbReference type="ChEBI" id="CHEBI:30616"/>
    </ligand>
</feature>
<comment type="cofactor">
    <cofactor evidence="7">
        <name>Mg(2+)</name>
        <dbReference type="ChEBI" id="CHEBI:18420"/>
    </cofactor>
    <text evidence="7">Binds 1 Mg(2+) ion per subunit.</text>
</comment>
<gene>
    <name evidence="7" type="primary">aroK</name>
    <name evidence="9" type="ORF">EYF88_14020</name>
</gene>
<dbReference type="PRINTS" id="PR01100">
    <property type="entry name" value="SHIKIMTKNASE"/>
</dbReference>
<dbReference type="SUPFAM" id="SSF52540">
    <property type="entry name" value="P-loop containing nucleoside triphosphate hydrolases"/>
    <property type="match status" value="1"/>
</dbReference>
<evidence type="ECO:0000256" key="7">
    <source>
        <dbReference type="HAMAP-Rule" id="MF_00109"/>
    </source>
</evidence>
<comment type="subunit">
    <text evidence="7">Monomer.</text>
</comment>
<keyword evidence="10" id="KW-1185">Reference proteome</keyword>
<dbReference type="InterPro" id="IPR000623">
    <property type="entry name" value="Shikimate_kinase/TSH1"/>
</dbReference>
<evidence type="ECO:0000256" key="8">
    <source>
        <dbReference type="SAM" id="MobiDB-lite"/>
    </source>
</evidence>
<evidence type="ECO:0000256" key="4">
    <source>
        <dbReference type="ARBA" id="ARBA00022777"/>
    </source>
</evidence>